<evidence type="ECO:0000313" key="2">
    <source>
        <dbReference type="Proteomes" id="UP000295722"/>
    </source>
</evidence>
<dbReference type="EMBL" id="SMRP01000003">
    <property type="protein sequence ID" value="TDG24503.1"/>
    <property type="molecule type" value="Genomic_DNA"/>
</dbReference>
<reference evidence="1 2" key="1">
    <citation type="submission" date="2019-03" db="EMBL/GenBank/DDBJ databases">
        <title>Paraburkholderia sp. 4M-K11, isolated from subtropical forest soil.</title>
        <authorList>
            <person name="Gao Z.-H."/>
            <person name="Qiu L.-H."/>
        </authorList>
    </citation>
    <scope>NUCLEOTIDE SEQUENCE [LARGE SCALE GENOMIC DNA]</scope>
    <source>
        <strain evidence="1 2">4M-K11</strain>
    </source>
</reference>
<accession>A0A4R5MD26</accession>
<proteinExistence type="predicted"/>
<dbReference type="Proteomes" id="UP000295722">
    <property type="component" value="Unassembled WGS sequence"/>
</dbReference>
<protein>
    <recommendedName>
        <fullName evidence="3">DUF2971 domain-containing protein</fullName>
    </recommendedName>
</protein>
<gene>
    <name evidence="1" type="ORF">EYW47_08040</name>
</gene>
<name>A0A4R5MD26_9BURK</name>
<comment type="caution">
    <text evidence="1">The sequence shown here is derived from an EMBL/GenBank/DDBJ whole genome shotgun (WGS) entry which is preliminary data.</text>
</comment>
<keyword evidence="2" id="KW-1185">Reference proteome</keyword>
<sequence>MAVIFKGVPSIGKGLTEDTVLWRYLDAAKFLDLLHNGTLFFCRGDQFADKYEGAFTESIKHAIEEAFRKNQINSSVAEFKNQLRQRVFVNCWHASSDDSMAMWSLYGKSSAAVAITTTVGRLRDSIKVAKLQYAINIAKVEYVKHWRDPELVFKPYSNVFAYKLKAYEYEKEVRVIIDRFHEDFDANDLPDGMSALVPLQTLLRSIVVSPEAAQWFVNLVGDVVQKYDVSAPVHRSKLAFDPK</sequence>
<evidence type="ECO:0008006" key="3">
    <source>
        <dbReference type="Google" id="ProtNLM"/>
    </source>
</evidence>
<evidence type="ECO:0000313" key="1">
    <source>
        <dbReference type="EMBL" id="TDG24503.1"/>
    </source>
</evidence>
<dbReference type="RefSeq" id="WP_133194350.1">
    <property type="nucleotide sequence ID" value="NZ_JBHUCW010000006.1"/>
</dbReference>
<organism evidence="1 2">
    <name type="scientific">Paraburkholderia silviterrae</name>
    <dbReference type="NCBI Taxonomy" id="2528715"/>
    <lineage>
        <taxon>Bacteria</taxon>
        <taxon>Pseudomonadati</taxon>
        <taxon>Pseudomonadota</taxon>
        <taxon>Betaproteobacteria</taxon>
        <taxon>Burkholderiales</taxon>
        <taxon>Burkholderiaceae</taxon>
        <taxon>Paraburkholderia</taxon>
    </lineage>
</organism>
<dbReference type="AlphaFoldDB" id="A0A4R5MD26"/>
<dbReference type="OrthoDB" id="8548541at2"/>